<comment type="caution">
    <text evidence="2">The sequence shown here is derived from an EMBL/GenBank/DDBJ whole genome shotgun (WGS) entry which is preliminary data.</text>
</comment>
<keyword evidence="3" id="KW-1185">Reference proteome</keyword>
<evidence type="ECO:0000313" key="3">
    <source>
        <dbReference type="Proteomes" id="UP001488838"/>
    </source>
</evidence>
<evidence type="ECO:0000313" key="2">
    <source>
        <dbReference type="EMBL" id="KAK7796062.1"/>
    </source>
</evidence>
<reference evidence="2 3" key="1">
    <citation type="journal article" date="2023" name="bioRxiv">
        <title>Conserved and derived expression patterns and positive selection on dental genes reveal complex evolutionary context of ever-growing rodent molars.</title>
        <authorList>
            <person name="Calamari Z.T."/>
            <person name="Song A."/>
            <person name="Cohen E."/>
            <person name="Akter M."/>
            <person name="Roy R.D."/>
            <person name="Hallikas O."/>
            <person name="Christensen M.M."/>
            <person name="Li P."/>
            <person name="Marangoni P."/>
            <person name="Jernvall J."/>
            <person name="Klein O.D."/>
        </authorList>
    </citation>
    <scope>NUCLEOTIDE SEQUENCE [LARGE SCALE GENOMIC DNA]</scope>
    <source>
        <strain evidence="2">V071</strain>
    </source>
</reference>
<name>A0AAW0H4C8_MYOGA</name>
<dbReference type="Proteomes" id="UP001488838">
    <property type="component" value="Unassembled WGS sequence"/>
</dbReference>
<sequence length="86" mass="9419">MRPTGNFRTGARPQQFGDSSCYRAVHGGATGWTSPCKLLDMSGNLISCASYSKHCCIQSHERQFWSLGNGRDSPEELRPSLGPLES</sequence>
<proteinExistence type="predicted"/>
<dbReference type="EMBL" id="JBBHLL010001467">
    <property type="protein sequence ID" value="KAK7796062.1"/>
    <property type="molecule type" value="Genomic_DNA"/>
</dbReference>
<evidence type="ECO:0000256" key="1">
    <source>
        <dbReference type="SAM" id="MobiDB-lite"/>
    </source>
</evidence>
<accession>A0AAW0H4C8</accession>
<gene>
    <name evidence="2" type="ORF">U0070_014161</name>
</gene>
<feature type="region of interest" description="Disordered" evidence="1">
    <location>
        <begin position="66"/>
        <end position="86"/>
    </location>
</feature>
<protein>
    <submittedName>
        <fullName evidence="2">Uncharacterized protein</fullName>
    </submittedName>
</protein>
<dbReference type="AlphaFoldDB" id="A0AAW0H4C8"/>
<organism evidence="2 3">
    <name type="scientific">Myodes glareolus</name>
    <name type="common">Bank vole</name>
    <name type="synonym">Clethrionomys glareolus</name>
    <dbReference type="NCBI Taxonomy" id="447135"/>
    <lineage>
        <taxon>Eukaryota</taxon>
        <taxon>Metazoa</taxon>
        <taxon>Chordata</taxon>
        <taxon>Craniata</taxon>
        <taxon>Vertebrata</taxon>
        <taxon>Euteleostomi</taxon>
        <taxon>Mammalia</taxon>
        <taxon>Eutheria</taxon>
        <taxon>Euarchontoglires</taxon>
        <taxon>Glires</taxon>
        <taxon>Rodentia</taxon>
        <taxon>Myomorpha</taxon>
        <taxon>Muroidea</taxon>
        <taxon>Cricetidae</taxon>
        <taxon>Arvicolinae</taxon>
        <taxon>Myodes</taxon>
    </lineage>
</organism>